<keyword evidence="1 4" id="KW-0328">Glycosyltransferase</keyword>
<dbReference type="SUPFAM" id="SSF53271">
    <property type="entry name" value="PRTase-like"/>
    <property type="match status" value="1"/>
</dbReference>
<dbReference type="InterPro" id="IPR029057">
    <property type="entry name" value="PRTase-like"/>
</dbReference>
<proteinExistence type="predicted"/>
<dbReference type="PANTHER" id="PTHR43363">
    <property type="entry name" value="HYPOXANTHINE PHOSPHORIBOSYLTRANSFERASE"/>
    <property type="match status" value="1"/>
</dbReference>
<protein>
    <submittedName>
        <fullName evidence="4">Hypoxanthine phosphoribosyltransferase</fullName>
    </submittedName>
</protein>
<dbReference type="RefSeq" id="WP_229711141.1">
    <property type="nucleotide sequence ID" value="NZ_BMDY01000007.1"/>
</dbReference>
<feature type="domain" description="Phosphoribosyltransferase" evidence="3">
    <location>
        <begin position="17"/>
        <end position="174"/>
    </location>
</feature>
<organism evidence="4 5">
    <name type="scientific">Agarivorans gilvus</name>
    <dbReference type="NCBI Taxonomy" id="680279"/>
    <lineage>
        <taxon>Bacteria</taxon>
        <taxon>Pseudomonadati</taxon>
        <taxon>Pseudomonadota</taxon>
        <taxon>Gammaproteobacteria</taxon>
        <taxon>Alteromonadales</taxon>
        <taxon>Alteromonadaceae</taxon>
        <taxon>Agarivorans</taxon>
    </lineage>
</organism>
<evidence type="ECO:0000256" key="2">
    <source>
        <dbReference type="ARBA" id="ARBA00022679"/>
    </source>
</evidence>
<dbReference type="Pfam" id="PF00156">
    <property type="entry name" value="Pribosyltran"/>
    <property type="match status" value="1"/>
</dbReference>
<comment type="caution">
    <text evidence="4">The sequence shown here is derived from an EMBL/GenBank/DDBJ whole genome shotgun (WGS) entry which is preliminary data.</text>
</comment>
<evidence type="ECO:0000259" key="3">
    <source>
        <dbReference type="Pfam" id="PF00156"/>
    </source>
</evidence>
<dbReference type="GO" id="GO:0016757">
    <property type="term" value="F:glycosyltransferase activity"/>
    <property type="evidence" value="ECO:0007669"/>
    <property type="project" value="UniProtKB-KW"/>
</dbReference>
<dbReference type="EMBL" id="BMDY01000007">
    <property type="protein sequence ID" value="GGB02019.1"/>
    <property type="molecule type" value="Genomic_DNA"/>
</dbReference>
<gene>
    <name evidence="4" type="ORF">GCM10007414_14060</name>
</gene>
<reference evidence="5" key="1">
    <citation type="journal article" date="2019" name="Int. J. Syst. Evol. Microbiol.">
        <title>The Global Catalogue of Microorganisms (GCM) 10K type strain sequencing project: providing services to taxonomists for standard genome sequencing and annotation.</title>
        <authorList>
            <consortium name="The Broad Institute Genomics Platform"/>
            <consortium name="The Broad Institute Genome Sequencing Center for Infectious Disease"/>
            <person name="Wu L."/>
            <person name="Ma J."/>
        </authorList>
    </citation>
    <scope>NUCLEOTIDE SEQUENCE [LARGE SCALE GENOMIC DNA]</scope>
    <source>
        <strain evidence="5">CGMCC 1.10131</strain>
    </source>
</reference>
<evidence type="ECO:0000256" key="1">
    <source>
        <dbReference type="ARBA" id="ARBA00022676"/>
    </source>
</evidence>
<sequence>MPSKDAAVKNPPHSMNKRYLDEEKLIEDAFRLGVSIYESGFRPTFIVGLWRGGSAVGIYVQECLQTLGVNTDHISLRTSYQGQSSYQNILNAPEEIRVHGIQYLLENLNVDDSLLIVDDVFSSGHNIQAVINRLSSKLKRNMPSQVKVATLWERPSFNQTDISPDFCLHQTDDWLVFPYELTGLSLEEIQQHKSFVAPLLKPELLK</sequence>
<dbReference type="Proteomes" id="UP000651977">
    <property type="component" value="Unassembled WGS sequence"/>
</dbReference>
<dbReference type="CDD" id="cd06223">
    <property type="entry name" value="PRTases_typeI"/>
    <property type="match status" value="1"/>
</dbReference>
<dbReference type="Gene3D" id="3.40.50.2020">
    <property type="match status" value="1"/>
</dbReference>
<name>A0ABQ1HZI4_9ALTE</name>
<dbReference type="InterPro" id="IPR000836">
    <property type="entry name" value="PRTase_dom"/>
</dbReference>
<accession>A0ABQ1HZI4</accession>
<evidence type="ECO:0000313" key="5">
    <source>
        <dbReference type="Proteomes" id="UP000651977"/>
    </source>
</evidence>
<evidence type="ECO:0000313" key="4">
    <source>
        <dbReference type="EMBL" id="GGB02019.1"/>
    </source>
</evidence>
<keyword evidence="5" id="KW-1185">Reference proteome</keyword>
<dbReference type="PANTHER" id="PTHR43363:SF1">
    <property type="entry name" value="HYPOXANTHINE-GUANINE PHOSPHORIBOSYLTRANSFERASE"/>
    <property type="match status" value="1"/>
</dbReference>
<keyword evidence="2" id="KW-0808">Transferase</keyword>